<name>A0A1B9I6Y6_9TREE</name>
<dbReference type="RefSeq" id="XP_019012478.1">
    <property type="nucleotide sequence ID" value="XM_019155075.1"/>
</dbReference>
<dbReference type="GeneID" id="30171695"/>
<organism evidence="1">
    <name type="scientific">Kwoniella pini CBS 10737</name>
    <dbReference type="NCBI Taxonomy" id="1296096"/>
    <lineage>
        <taxon>Eukaryota</taxon>
        <taxon>Fungi</taxon>
        <taxon>Dikarya</taxon>
        <taxon>Basidiomycota</taxon>
        <taxon>Agaricomycotina</taxon>
        <taxon>Tremellomycetes</taxon>
        <taxon>Tremellales</taxon>
        <taxon>Cryptococcaceae</taxon>
        <taxon>Kwoniella</taxon>
    </lineage>
</organism>
<evidence type="ECO:0000313" key="3">
    <source>
        <dbReference type="Proteomes" id="UP000094020"/>
    </source>
</evidence>
<reference evidence="2" key="4">
    <citation type="submission" date="2024-02" db="EMBL/GenBank/DDBJ databases">
        <title>Comparative genomics of Cryptococcus and Kwoniella reveals pathogenesis evolution and contrasting modes of karyotype evolution via chromosome fusion or intercentromeric recombination.</title>
        <authorList>
            <person name="Coelho M.A."/>
            <person name="David-Palma M."/>
            <person name="Shea T."/>
            <person name="Bowers K."/>
            <person name="McGinley-Smith S."/>
            <person name="Mohammad A.W."/>
            <person name="Gnirke A."/>
            <person name="Yurkov A.M."/>
            <person name="Nowrousian M."/>
            <person name="Sun S."/>
            <person name="Cuomo C.A."/>
            <person name="Heitman J."/>
        </authorList>
    </citation>
    <scope>NUCLEOTIDE SEQUENCE</scope>
    <source>
        <strain evidence="2">CBS 10737</strain>
    </source>
</reference>
<evidence type="ECO:0008006" key="4">
    <source>
        <dbReference type="Google" id="ProtNLM"/>
    </source>
</evidence>
<evidence type="ECO:0000313" key="2">
    <source>
        <dbReference type="EMBL" id="WWC69037.1"/>
    </source>
</evidence>
<keyword evidence="3" id="KW-1185">Reference proteome</keyword>
<dbReference type="Proteomes" id="UP000094020">
    <property type="component" value="Chromosome 3"/>
</dbReference>
<accession>A0A1B9I6Y6</accession>
<protein>
    <recommendedName>
        <fullName evidence="4">F-box domain-containing protein</fullName>
    </recommendedName>
</protein>
<dbReference type="AlphaFoldDB" id="A0A1B9I6Y6"/>
<dbReference type="EMBL" id="CP144521">
    <property type="protein sequence ID" value="WWC69037.1"/>
    <property type="molecule type" value="Genomic_DNA"/>
</dbReference>
<dbReference type="EMBL" id="KI894009">
    <property type="protein sequence ID" value="OCF51259.1"/>
    <property type="molecule type" value="Genomic_DNA"/>
</dbReference>
<sequence>MPVAIPSSFEVNSLAVKNLTLSPRLSDETLPIDIIRRISSHLADDGLLETVSNIQRCSKEVYLAVTPILYRCLEIKNKKSDLLFTVDSGSIAQQQDGSHKKKSCERESNSSRRLAALKHVRKLIIHHIPSDAISESFFKTVRSFQGESQQPIVLPKLRSVEILPNAVEQLRTWVSSSNSSTFDQNPIFLDTISQTSKINTLCITFKSVLSEHWEEYRDLTLIGQYQLLSRINSLCSSNNNNSNSLWSNSLKTLNVHNISHQLLPTLPFIENNYFFQSHIIGSNLNPIIIPTKNGKETCYLGGIDWNYRSWQIGKSIKYLFPSSLDLNKSKIKEIINLTKWNFINSKGQIKTKLIRDEDDDENGIPYKEVINTIKNQIRIGIPQELPIWQGWNDEQIENLFEKIKYFENGECENCDKSTDSIPTISSIHDIS</sequence>
<reference evidence="1" key="3">
    <citation type="submission" date="2016-07" db="EMBL/GenBank/DDBJ databases">
        <title>Evolution of pathogenesis and genome organization in the Tremellales.</title>
        <authorList>
            <person name="Cuomo C."/>
            <person name="Litvintseva A."/>
            <person name="Heitman J."/>
            <person name="Chen Y."/>
            <person name="Sun S."/>
            <person name="Springer D."/>
            <person name="Dromer F."/>
            <person name="Young S."/>
            <person name="Zeng Q."/>
            <person name="Chapman S."/>
            <person name="Gujja S."/>
            <person name="Saif S."/>
            <person name="Birren B."/>
        </authorList>
    </citation>
    <scope>NUCLEOTIDE SEQUENCE</scope>
    <source>
        <strain evidence="1">CBS 10737</strain>
    </source>
</reference>
<evidence type="ECO:0000313" key="1">
    <source>
        <dbReference type="EMBL" id="OCF51259.1"/>
    </source>
</evidence>
<proteinExistence type="predicted"/>
<dbReference type="OrthoDB" id="2569399at2759"/>
<reference evidence="1" key="1">
    <citation type="submission" date="2013-07" db="EMBL/GenBank/DDBJ databases">
        <title>The Genome Sequence of Cryptococcus pinus CBS10737.</title>
        <authorList>
            <consortium name="The Broad Institute Genome Sequencing Platform"/>
            <person name="Cuomo C."/>
            <person name="Litvintseva A."/>
            <person name="Chen Y."/>
            <person name="Heitman J."/>
            <person name="Sun S."/>
            <person name="Springer D."/>
            <person name="Dromer F."/>
            <person name="Young S.K."/>
            <person name="Zeng Q."/>
            <person name="Gargeya S."/>
            <person name="Fitzgerald M."/>
            <person name="Abouelleil A."/>
            <person name="Alvarado L."/>
            <person name="Berlin A.M."/>
            <person name="Chapman S.B."/>
            <person name="Dewar J."/>
            <person name="Goldberg J."/>
            <person name="Griggs A."/>
            <person name="Gujja S."/>
            <person name="Hansen M."/>
            <person name="Howarth C."/>
            <person name="Imamovic A."/>
            <person name="Larimer J."/>
            <person name="McCowan C."/>
            <person name="Murphy C."/>
            <person name="Pearson M."/>
            <person name="Priest M."/>
            <person name="Roberts A."/>
            <person name="Saif S."/>
            <person name="Shea T."/>
            <person name="Sykes S."/>
            <person name="Wortman J."/>
            <person name="Nusbaum C."/>
            <person name="Birren B."/>
        </authorList>
    </citation>
    <scope>NUCLEOTIDE SEQUENCE [LARGE SCALE GENOMIC DNA]</scope>
    <source>
        <strain evidence="1">CBS 10737</strain>
    </source>
</reference>
<reference evidence="2" key="2">
    <citation type="submission" date="2013-07" db="EMBL/GenBank/DDBJ databases">
        <authorList>
            <consortium name="The Broad Institute Genome Sequencing Platform"/>
            <person name="Cuomo C."/>
            <person name="Litvintseva A."/>
            <person name="Chen Y."/>
            <person name="Heitman J."/>
            <person name="Sun S."/>
            <person name="Springer D."/>
            <person name="Dromer F."/>
            <person name="Young S.K."/>
            <person name="Zeng Q."/>
            <person name="Gargeya S."/>
            <person name="Fitzgerald M."/>
            <person name="Abouelleil A."/>
            <person name="Alvarado L."/>
            <person name="Berlin A.M."/>
            <person name="Chapman S.B."/>
            <person name="Dewar J."/>
            <person name="Goldberg J."/>
            <person name="Griggs A."/>
            <person name="Gujja S."/>
            <person name="Hansen M."/>
            <person name="Howarth C."/>
            <person name="Imamovic A."/>
            <person name="Larimer J."/>
            <person name="McCowan C."/>
            <person name="Murphy C."/>
            <person name="Pearson M."/>
            <person name="Priest M."/>
            <person name="Roberts A."/>
            <person name="Saif S."/>
            <person name="Shea T."/>
            <person name="Sykes S."/>
            <person name="Wortman J."/>
            <person name="Nusbaum C."/>
            <person name="Birren B."/>
        </authorList>
    </citation>
    <scope>NUCLEOTIDE SEQUENCE</scope>
    <source>
        <strain evidence="2">CBS 10737</strain>
    </source>
</reference>
<gene>
    <name evidence="1" type="ORF">I206_03326</name>
    <name evidence="2" type="ORF">I206_102973</name>
</gene>
<dbReference type="KEGG" id="kpin:30171695"/>